<feature type="compositionally biased region" description="Polar residues" evidence="1">
    <location>
        <begin position="133"/>
        <end position="142"/>
    </location>
</feature>
<feature type="region of interest" description="Disordered" evidence="1">
    <location>
        <begin position="47"/>
        <end position="67"/>
    </location>
</feature>
<sequence length="372" mass="40401">MAGCFGCFAFLRPLPGPLDGPPPPPLRQVVEGFTLTNEATSMWRPPAKVETPSRAPRGVPAPISAIPEPTQDLTMEVQSIDLQRLSKAMACIERYTGLREAAGTEENWASFPETPSPKKLLPKVKEASDKTMDTPSTVSPKGTASPLEKPTEAPRKAEKEILPASMFEKLSAQPMAVQTPKKLLPKVKEASEKTMDTPSTVSPKGTASPLEKPTEAPRKTAKGILTADMFEKWSAERLPADFLDSRTARRRWDAWAEQALAKEAAQPGSVLVPHHSKATWKDYVWDLDVGDDIELEGIWIPVRPGVKLQILLGDSALGCLEYKVGQDLDAVCLGFVKAKGLRELFAPLVAQHIQTLIASGTTEAAVDVVELL</sequence>
<reference evidence="2" key="1">
    <citation type="submission" date="2023-08" db="EMBL/GenBank/DDBJ databases">
        <authorList>
            <person name="Chen Y."/>
            <person name="Shah S."/>
            <person name="Dougan E. K."/>
            <person name="Thang M."/>
            <person name="Chan C."/>
        </authorList>
    </citation>
    <scope>NUCLEOTIDE SEQUENCE</scope>
</reference>
<dbReference type="EMBL" id="CAUJNA010003305">
    <property type="protein sequence ID" value="CAJ1398604.1"/>
    <property type="molecule type" value="Genomic_DNA"/>
</dbReference>
<feature type="region of interest" description="Disordered" evidence="1">
    <location>
        <begin position="106"/>
        <end position="155"/>
    </location>
</feature>
<name>A0AA36J4X7_9DINO</name>
<dbReference type="Proteomes" id="UP001178507">
    <property type="component" value="Unassembled WGS sequence"/>
</dbReference>
<gene>
    <name evidence="2" type="ORF">EVOR1521_LOCUS22356</name>
</gene>
<accession>A0AA36J4X7</accession>
<evidence type="ECO:0000313" key="3">
    <source>
        <dbReference type="Proteomes" id="UP001178507"/>
    </source>
</evidence>
<evidence type="ECO:0000313" key="2">
    <source>
        <dbReference type="EMBL" id="CAJ1398604.1"/>
    </source>
</evidence>
<evidence type="ECO:0000256" key="1">
    <source>
        <dbReference type="SAM" id="MobiDB-lite"/>
    </source>
</evidence>
<comment type="caution">
    <text evidence="2">The sequence shown here is derived from an EMBL/GenBank/DDBJ whole genome shotgun (WGS) entry which is preliminary data.</text>
</comment>
<feature type="compositionally biased region" description="Basic and acidic residues" evidence="1">
    <location>
        <begin position="123"/>
        <end position="132"/>
    </location>
</feature>
<keyword evidence="3" id="KW-1185">Reference proteome</keyword>
<feature type="compositionally biased region" description="Polar residues" evidence="1">
    <location>
        <begin position="196"/>
        <end position="205"/>
    </location>
</feature>
<protein>
    <submittedName>
        <fullName evidence="2">Uncharacterized protein</fullName>
    </submittedName>
</protein>
<organism evidence="2 3">
    <name type="scientific">Effrenium voratum</name>
    <dbReference type="NCBI Taxonomy" id="2562239"/>
    <lineage>
        <taxon>Eukaryota</taxon>
        <taxon>Sar</taxon>
        <taxon>Alveolata</taxon>
        <taxon>Dinophyceae</taxon>
        <taxon>Suessiales</taxon>
        <taxon>Symbiodiniaceae</taxon>
        <taxon>Effrenium</taxon>
    </lineage>
</organism>
<dbReference type="AlphaFoldDB" id="A0AA36J4X7"/>
<feature type="region of interest" description="Disordered" evidence="1">
    <location>
        <begin position="188"/>
        <end position="217"/>
    </location>
</feature>
<proteinExistence type="predicted"/>